<dbReference type="AlphaFoldDB" id="A0A433D3I2"/>
<organism evidence="1 2">
    <name type="scientific">Jimgerdemannia flammicorona</name>
    <dbReference type="NCBI Taxonomy" id="994334"/>
    <lineage>
        <taxon>Eukaryota</taxon>
        <taxon>Fungi</taxon>
        <taxon>Fungi incertae sedis</taxon>
        <taxon>Mucoromycota</taxon>
        <taxon>Mucoromycotina</taxon>
        <taxon>Endogonomycetes</taxon>
        <taxon>Endogonales</taxon>
        <taxon>Endogonaceae</taxon>
        <taxon>Jimgerdemannia</taxon>
    </lineage>
</organism>
<gene>
    <name evidence="1" type="ORF">BC936DRAFT_148213</name>
</gene>
<comment type="caution">
    <text evidence="1">The sequence shown here is derived from an EMBL/GenBank/DDBJ whole genome shotgun (WGS) entry which is preliminary data.</text>
</comment>
<reference evidence="1 2" key="1">
    <citation type="journal article" date="2018" name="New Phytol.">
        <title>Phylogenomics of Endogonaceae and evolution of mycorrhizas within Mucoromycota.</title>
        <authorList>
            <person name="Chang Y."/>
            <person name="Desiro A."/>
            <person name="Na H."/>
            <person name="Sandor L."/>
            <person name="Lipzen A."/>
            <person name="Clum A."/>
            <person name="Barry K."/>
            <person name="Grigoriev I.V."/>
            <person name="Martin F.M."/>
            <person name="Stajich J.E."/>
            <person name="Smith M.E."/>
            <person name="Bonito G."/>
            <person name="Spatafora J.W."/>
        </authorList>
    </citation>
    <scope>NUCLEOTIDE SEQUENCE [LARGE SCALE GENOMIC DNA]</scope>
    <source>
        <strain evidence="1 2">GMNB39</strain>
    </source>
</reference>
<dbReference type="Proteomes" id="UP000268093">
    <property type="component" value="Unassembled WGS sequence"/>
</dbReference>
<accession>A0A433D3I2</accession>
<evidence type="ECO:0000313" key="2">
    <source>
        <dbReference type="Proteomes" id="UP000268093"/>
    </source>
</evidence>
<evidence type="ECO:0000313" key="1">
    <source>
        <dbReference type="EMBL" id="RUP45417.1"/>
    </source>
</evidence>
<sequence>MRKTRLEHYIPTHPAHIHEWPIPLERQQQRQGQCSRGLQKPRLRLPAPCSDSAQQFLPALPTTPKRRHHDHSLRIPTVAAAASSWAPISATTSKPQSNNVEVVIGHIN</sequence>
<protein>
    <submittedName>
        <fullName evidence="1">Uncharacterized protein</fullName>
    </submittedName>
</protein>
<keyword evidence="2" id="KW-1185">Reference proteome</keyword>
<name>A0A433D3I2_9FUNG</name>
<proteinExistence type="predicted"/>
<dbReference type="EMBL" id="RBNI01007326">
    <property type="protein sequence ID" value="RUP45417.1"/>
    <property type="molecule type" value="Genomic_DNA"/>
</dbReference>